<sequence length="44" mass="5543">MYNFYYKRSWFFGWRLTFLSVWFVIEEVIIATMIKYLISTYSND</sequence>
<name>A0A0E9XR93_ANGAN</name>
<reference evidence="2" key="2">
    <citation type="journal article" date="2015" name="Fish Shellfish Immunol.">
        <title>Early steps in the European eel (Anguilla anguilla)-Vibrio vulnificus interaction in the gills: Role of the RtxA13 toxin.</title>
        <authorList>
            <person name="Callol A."/>
            <person name="Pajuelo D."/>
            <person name="Ebbesson L."/>
            <person name="Teles M."/>
            <person name="MacKenzie S."/>
            <person name="Amaro C."/>
        </authorList>
    </citation>
    <scope>NUCLEOTIDE SEQUENCE</scope>
</reference>
<evidence type="ECO:0000256" key="1">
    <source>
        <dbReference type="SAM" id="Phobius"/>
    </source>
</evidence>
<organism evidence="2">
    <name type="scientific">Anguilla anguilla</name>
    <name type="common">European freshwater eel</name>
    <name type="synonym">Muraena anguilla</name>
    <dbReference type="NCBI Taxonomy" id="7936"/>
    <lineage>
        <taxon>Eukaryota</taxon>
        <taxon>Metazoa</taxon>
        <taxon>Chordata</taxon>
        <taxon>Craniata</taxon>
        <taxon>Vertebrata</taxon>
        <taxon>Euteleostomi</taxon>
        <taxon>Actinopterygii</taxon>
        <taxon>Neopterygii</taxon>
        <taxon>Teleostei</taxon>
        <taxon>Anguilliformes</taxon>
        <taxon>Anguillidae</taxon>
        <taxon>Anguilla</taxon>
    </lineage>
</organism>
<reference evidence="2" key="1">
    <citation type="submission" date="2014-11" db="EMBL/GenBank/DDBJ databases">
        <authorList>
            <person name="Amaro Gonzalez C."/>
        </authorList>
    </citation>
    <scope>NUCLEOTIDE SEQUENCE</scope>
</reference>
<protein>
    <submittedName>
        <fullName evidence="2">Uncharacterized protein</fullName>
    </submittedName>
</protein>
<proteinExistence type="predicted"/>
<feature type="transmembrane region" description="Helical" evidence="1">
    <location>
        <begin position="12"/>
        <end position="38"/>
    </location>
</feature>
<accession>A0A0E9XR93</accession>
<dbReference type="AlphaFoldDB" id="A0A0E9XR93"/>
<keyword evidence="1" id="KW-0812">Transmembrane</keyword>
<dbReference type="EMBL" id="GBXM01004222">
    <property type="protein sequence ID" value="JAI04356.1"/>
    <property type="molecule type" value="Transcribed_RNA"/>
</dbReference>
<keyword evidence="1" id="KW-0472">Membrane</keyword>
<evidence type="ECO:0000313" key="2">
    <source>
        <dbReference type="EMBL" id="JAI04356.1"/>
    </source>
</evidence>
<keyword evidence="1" id="KW-1133">Transmembrane helix</keyword>